<dbReference type="PANTHER" id="PTHR43630">
    <property type="entry name" value="POLY-BETA-1,6-N-ACETYL-D-GLUCOSAMINE SYNTHASE"/>
    <property type="match status" value="1"/>
</dbReference>
<dbReference type="Proteomes" id="UP000034774">
    <property type="component" value="Unassembled WGS sequence"/>
</dbReference>
<evidence type="ECO:0000313" key="2">
    <source>
        <dbReference type="Proteomes" id="UP000034774"/>
    </source>
</evidence>
<protein>
    <submittedName>
        <fullName evidence="1">Glycosyl transferase family 2</fullName>
    </submittedName>
</protein>
<dbReference type="AlphaFoldDB" id="A0A0G0PR55"/>
<proteinExistence type="predicted"/>
<name>A0A0G0PR55_9BACT</name>
<dbReference type="EMBL" id="LBVU01000004">
    <property type="protein sequence ID" value="KKQ91861.1"/>
    <property type="molecule type" value="Genomic_DNA"/>
</dbReference>
<dbReference type="SUPFAM" id="SSF53448">
    <property type="entry name" value="Nucleotide-diphospho-sugar transferases"/>
    <property type="match status" value="1"/>
</dbReference>
<accession>A0A0G0PR55</accession>
<evidence type="ECO:0000313" key="1">
    <source>
        <dbReference type="EMBL" id="KKQ91861.1"/>
    </source>
</evidence>
<sequence>MKTSISAIILKGGKINEALYKKCLNSISFADEKVIVDTSKIKGSFSDWRNYGAKKAKSDWLIYVDMDEQVTPSLAKIIQQVVGSSEFSAYAIPRRNFIFGKEMKHCGLWPDFVLRLIRKDKLKGWFGKLHEQPKVLGTICHLKEPLIHVKHKSLGEMVDKTNEWSEIEAELLFEARHPKMNALRFFSAGFREFWLRMIVQAAFLDGTEGVIYGLYQVFSRLISYSKLWEMQLRKN</sequence>
<dbReference type="GO" id="GO:0016740">
    <property type="term" value="F:transferase activity"/>
    <property type="evidence" value="ECO:0007669"/>
    <property type="project" value="UniProtKB-KW"/>
</dbReference>
<comment type="caution">
    <text evidence="1">The sequence shown here is derived from an EMBL/GenBank/DDBJ whole genome shotgun (WGS) entry which is preliminary data.</text>
</comment>
<keyword evidence="1" id="KW-0808">Transferase</keyword>
<organism evidence="1 2">
    <name type="scientific">Candidatus Woesebacteria bacterium GW2011_GWB1_39_10</name>
    <dbReference type="NCBI Taxonomy" id="1618572"/>
    <lineage>
        <taxon>Bacteria</taxon>
        <taxon>Candidatus Woeseibacteriota</taxon>
    </lineage>
</organism>
<gene>
    <name evidence="1" type="ORF">UT17_C0004G0209</name>
</gene>
<dbReference type="STRING" id="1618572.UT17_C0004G0209"/>
<dbReference type="PANTHER" id="PTHR43630:SF2">
    <property type="entry name" value="GLYCOSYLTRANSFERASE"/>
    <property type="match status" value="1"/>
</dbReference>
<dbReference type="InterPro" id="IPR029044">
    <property type="entry name" value="Nucleotide-diphossugar_trans"/>
</dbReference>
<reference evidence="1 2" key="1">
    <citation type="journal article" date="2015" name="Nature">
        <title>rRNA introns, odd ribosomes, and small enigmatic genomes across a large radiation of phyla.</title>
        <authorList>
            <person name="Brown C.T."/>
            <person name="Hug L.A."/>
            <person name="Thomas B.C."/>
            <person name="Sharon I."/>
            <person name="Castelle C.J."/>
            <person name="Singh A."/>
            <person name="Wilkins M.J."/>
            <person name="Williams K.H."/>
            <person name="Banfield J.F."/>
        </authorList>
    </citation>
    <scope>NUCLEOTIDE SEQUENCE [LARGE SCALE GENOMIC DNA]</scope>
</reference>